<dbReference type="PIRSF" id="PIRSF000006">
    <property type="entry name" value="Cbb3-Cox_fixP"/>
    <property type="match status" value="1"/>
</dbReference>
<dbReference type="InterPro" id="IPR050597">
    <property type="entry name" value="Cytochrome_c_Oxidase_Subunit"/>
</dbReference>
<dbReference type="PANTHER" id="PTHR33751:SF1">
    <property type="entry name" value="CBB3-TYPE CYTOCHROME C OXIDASE SUBUNIT FIXP"/>
    <property type="match status" value="1"/>
</dbReference>
<keyword evidence="15 19" id="KW-0560">Oxidoreductase</keyword>
<evidence type="ECO:0000256" key="18">
    <source>
        <dbReference type="ARBA" id="ARBA00023136"/>
    </source>
</evidence>
<dbReference type="PROSITE" id="PS51007">
    <property type="entry name" value="CYTC"/>
    <property type="match status" value="2"/>
</dbReference>
<name>A0ABM8ZT44_9VIBR</name>
<evidence type="ECO:0000256" key="6">
    <source>
        <dbReference type="ARBA" id="ARBA00022519"/>
    </source>
</evidence>
<feature type="domain" description="Cytochrome c" evidence="21">
    <location>
        <begin position="246"/>
        <end position="327"/>
    </location>
</feature>
<evidence type="ECO:0000256" key="12">
    <source>
        <dbReference type="ARBA" id="ARBA00022781"/>
    </source>
</evidence>
<keyword evidence="16 19" id="KW-0408">Iron</keyword>
<evidence type="ECO:0000256" key="4">
    <source>
        <dbReference type="ARBA" id="ARBA00022448"/>
    </source>
</evidence>
<keyword evidence="17 19" id="KW-0406">Ion transport</keyword>
<accession>A0ABM8ZT44</accession>
<sequence>MTSHLMSHFWSLWIILITVITLVGCALLLYWCTKDHTGVPPGQSMGHQFDGIEELNTPLPKWWTFLFWATLVFAVVYLILYPGLGNWKGLFQWQSSHQQATSVEQAAQMQRTAKQNQVYVQYDQELDQAKTRFEPVFNQLALQGDSVTPQSFESMAKNPNAMDVGQRLFTQNCAQCHGNQARGQLGFPNLTDTDWLYGGEPEHILLTLRHGRQAEMPAQQNELSDAQIQDVTNYALSLSGRRVNQQSAIRGQQVFQQVCAVCHGTDGAGNIALGAPNLTDQIWLYGGSKQQVEQSIRYGRQGMMPAWSSILGEAKIQLLGAYVWQLSQPMALAQIQTTQDENLSDIDDEQVISEE</sequence>
<evidence type="ECO:0000313" key="23">
    <source>
        <dbReference type="Proteomes" id="UP000838672"/>
    </source>
</evidence>
<dbReference type="InterPro" id="IPR036909">
    <property type="entry name" value="Cyt_c-like_dom_sf"/>
</dbReference>
<evidence type="ECO:0000256" key="1">
    <source>
        <dbReference type="ARBA" id="ARBA00004533"/>
    </source>
</evidence>
<evidence type="ECO:0000256" key="10">
    <source>
        <dbReference type="ARBA" id="ARBA00022723"/>
    </source>
</evidence>
<evidence type="ECO:0000256" key="2">
    <source>
        <dbReference type="ARBA" id="ARBA00004673"/>
    </source>
</evidence>
<keyword evidence="13 19" id="KW-0249">Electron transport</keyword>
<evidence type="ECO:0000256" key="11">
    <source>
        <dbReference type="ARBA" id="ARBA00022737"/>
    </source>
</evidence>
<dbReference type="Proteomes" id="UP000838672">
    <property type="component" value="Unassembled WGS sequence"/>
</dbReference>
<evidence type="ECO:0000256" key="13">
    <source>
        <dbReference type="ARBA" id="ARBA00022982"/>
    </source>
</evidence>
<evidence type="ECO:0000256" key="8">
    <source>
        <dbReference type="ARBA" id="ARBA00022660"/>
    </source>
</evidence>
<keyword evidence="10 19" id="KW-0479">Metal-binding</keyword>
<keyword evidence="4 19" id="KW-0813">Transport</keyword>
<evidence type="ECO:0000256" key="20">
    <source>
        <dbReference type="SAM" id="Phobius"/>
    </source>
</evidence>
<keyword evidence="23" id="KW-1185">Reference proteome</keyword>
<dbReference type="EMBL" id="CAKLDI010000001">
    <property type="protein sequence ID" value="CAH0533490.1"/>
    <property type="molecule type" value="Genomic_DNA"/>
</dbReference>
<reference evidence="22" key="1">
    <citation type="submission" date="2021-11" db="EMBL/GenBank/DDBJ databases">
        <authorList>
            <person name="Rodrigo-Torres L."/>
            <person name="Arahal R. D."/>
            <person name="Lucena T."/>
        </authorList>
    </citation>
    <scope>NUCLEOTIDE SEQUENCE</scope>
    <source>
        <strain evidence="22">CECT 7929</strain>
    </source>
</reference>
<keyword evidence="14 20" id="KW-1133">Transmembrane helix</keyword>
<evidence type="ECO:0000256" key="7">
    <source>
        <dbReference type="ARBA" id="ARBA00022617"/>
    </source>
</evidence>
<comment type="subunit">
    <text evidence="19">Component of the cbb3-type cytochrome c oxidase.</text>
</comment>
<feature type="domain" description="Cytochrome c" evidence="21">
    <location>
        <begin position="160"/>
        <end position="239"/>
    </location>
</feature>
<dbReference type="InterPro" id="IPR032858">
    <property type="entry name" value="CcoP_N"/>
</dbReference>
<comment type="similarity">
    <text evidence="3 19">Belongs to the CcoP / FixP family.</text>
</comment>
<keyword evidence="18 19" id="KW-0472">Membrane</keyword>
<comment type="subcellular location">
    <subcellularLocation>
        <location evidence="1 19">Cell inner membrane</location>
    </subcellularLocation>
</comment>
<feature type="transmembrane region" description="Helical" evidence="20">
    <location>
        <begin position="12"/>
        <end position="31"/>
    </location>
</feature>
<comment type="caution">
    <text evidence="22">The sequence shown here is derived from an EMBL/GenBank/DDBJ whole genome shotgun (WGS) entry which is preliminary data.</text>
</comment>
<comment type="cofactor">
    <cofactor evidence="19">
        <name>heme c</name>
        <dbReference type="ChEBI" id="CHEBI:61717"/>
    </cofactor>
    <text evidence="19">Binds 2 heme C groups per subunit.</text>
</comment>
<protein>
    <recommendedName>
        <fullName evidence="19">Cbb3-type cytochrome c oxidase subunit</fullName>
    </recommendedName>
</protein>
<dbReference type="InterPro" id="IPR009056">
    <property type="entry name" value="Cyt_c-like_dom"/>
</dbReference>
<evidence type="ECO:0000256" key="17">
    <source>
        <dbReference type="ARBA" id="ARBA00023065"/>
    </source>
</evidence>
<organism evidence="22 23">
    <name type="scientific">Vibrio stylophorae</name>
    <dbReference type="NCBI Taxonomy" id="659351"/>
    <lineage>
        <taxon>Bacteria</taxon>
        <taxon>Pseudomonadati</taxon>
        <taxon>Pseudomonadota</taxon>
        <taxon>Gammaproteobacteria</taxon>
        <taxon>Vibrionales</taxon>
        <taxon>Vibrionaceae</taxon>
        <taxon>Vibrio</taxon>
    </lineage>
</organism>
<dbReference type="Pfam" id="PF14715">
    <property type="entry name" value="FixP_N"/>
    <property type="match status" value="1"/>
</dbReference>
<keyword evidence="7 19" id="KW-0349">Heme</keyword>
<feature type="transmembrane region" description="Helical" evidence="20">
    <location>
        <begin position="65"/>
        <end position="84"/>
    </location>
</feature>
<evidence type="ECO:0000256" key="14">
    <source>
        <dbReference type="ARBA" id="ARBA00022989"/>
    </source>
</evidence>
<evidence type="ECO:0000256" key="19">
    <source>
        <dbReference type="PIRNR" id="PIRNR000006"/>
    </source>
</evidence>
<evidence type="ECO:0000313" key="22">
    <source>
        <dbReference type="EMBL" id="CAH0533490.1"/>
    </source>
</evidence>
<dbReference type="Pfam" id="PF13442">
    <property type="entry name" value="Cytochrome_CBB3"/>
    <property type="match status" value="2"/>
</dbReference>
<comment type="function">
    <text evidence="19">C-type cytochrome. Part of the cbb3-type cytochrome c oxidase complex.</text>
</comment>
<keyword evidence="5 19" id="KW-1003">Cell membrane</keyword>
<dbReference type="NCBIfam" id="TIGR00782">
    <property type="entry name" value="ccoP"/>
    <property type="match status" value="1"/>
</dbReference>
<dbReference type="PANTHER" id="PTHR33751">
    <property type="entry name" value="CBB3-TYPE CYTOCHROME C OXIDASE SUBUNIT FIXP"/>
    <property type="match status" value="1"/>
</dbReference>
<keyword evidence="11" id="KW-0677">Repeat</keyword>
<keyword evidence="6 19" id="KW-0997">Cell inner membrane</keyword>
<comment type="pathway">
    <text evidence="2 19">Energy metabolism; oxidative phosphorylation.</text>
</comment>
<evidence type="ECO:0000256" key="3">
    <source>
        <dbReference type="ARBA" id="ARBA00006113"/>
    </source>
</evidence>
<evidence type="ECO:0000256" key="9">
    <source>
        <dbReference type="ARBA" id="ARBA00022692"/>
    </source>
</evidence>
<evidence type="ECO:0000259" key="21">
    <source>
        <dbReference type="PROSITE" id="PS51007"/>
    </source>
</evidence>
<proteinExistence type="inferred from homology"/>
<dbReference type="PRINTS" id="PR00605">
    <property type="entry name" value="CYTCHROMECIC"/>
</dbReference>
<keyword evidence="8 19" id="KW-0679">Respiratory chain</keyword>
<keyword evidence="12 19" id="KW-0375">Hydrogen ion transport</keyword>
<evidence type="ECO:0000256" key="5">
    <source>
        <dbReference type="ARBA" id="ARBA00022475"/>
    </source>
</evidence>
<evidence type="ECO:0000256" key="15">
    <source>
        <dbReference type="ARBA" id="ARBA00023002"/>
    </source>
</evidence>
<evidence type="ECO:0000256" key="16">
    <source>
        <dbReference type="ARBA" id="ARBA00023004"/>
    </source>
</evidence>
<dbReference type="InterPro" id="IPR008168">
    <property type="entry name" value="Cyt_C_IC"/>
</dbReference>
<gene>
    <name evidence="22" type="primary">ccoP2</name>
    <name evidence="22" type="ORF">VST7929_01360</name>
</gene>
<keyword evidence="9 20" id="KW-0812">Transmembrane</keyword>
<dbReference type="SUPFAM" id="SSF46626">
    <property type="entry name" value="Cytochrome c"/>
    <property type="match status" value="2"/>
</dbReference>
<dbReference type="Gene3D" id="6.10.280.130">
    <property type="match status" value="1"/>
</dbReference>
<dbReference type="InterPro" id="IPR004678">
    <property type="entry name" value="Cyt_c_oxidase_cbb3_su3"/>
</dbReference>
<dbReference type="InterPro" id="IPR038414">
    <property type="entry name" value="CcoP_N_sf"/>
</dbReference>
<dbReference type="Gene3D" id="1.10.760.10">
    <property type="entry name" value="Cytochrome c-like domain"/>
    <property type="match status" value="2"/>
</dbReference>